<keyword evidence="7 11" id="KW-1133">Transmembrane helix</keyword>
<comment type="similarity">
    <text evidence="3">Belongs to the FRRS1 family.</text>
</comment>
<feature type="transmembrane region" description="Helical" evidence="11">
    <location>
        <begin position="450"/>
        <end position="470"/>
    </location>
</feature>
<evidence type="ECO:0000256" key="2">
    <source>
        <dbReference type="ARBA" id="ARBA00004141"/>
    </source>
</evidence>
<dbReference type="PANTHER" id="PTHR45828:SF38">
    <property type="entry name" value="FERRIC-CHELATE REDUCTASE 1 HOMOLOG-RELATED"/>
    <property type="match status" value="1"/>
</dbReference>
<evidence type="ECO:0000256" key="9">
    <source>
        <dbReference type="ARBA" id="ARBA00023136"/>
    </source>
</evidence>
<evidence type="ECO:0000256" key="7">
    <source>
        <dbReference type="ARBA" id="ARBA00022989"/>
    </source>
</evidence>
<dbReference type="PROSITE" id="PS50836">
    <property type="entry name" value="DOMON"/>
    <property type="match status" value="1"/>
</dbReference>
<organism evidence="16 17">
    <name type="scientific">Tenebrio molitor</name>
    <name type="common">Yellow mealworm beetle</name>
    <dbReference type="NCBI Taxonomy" id="7067"/>
    <lineage>
        <taxon>Eukaryota</taxon>
        <taxon>Metazoa</taxon>
        <taxon>Ecdysozoa</taxon>
        <taxon>Arthropoda</taxon>
        <taxon>Hexapoda</taxon>
        <taxon>Insecta</taxon>
        <taxon>Pterygota</taxon>
        <taxon>Neoptera</taxon>
        <taxon>Endopterygota</taxon>
        <taxon>Coleoptera</taxon>
        <taxon>Polyphaga</taxon>
        <taxon>Cucujiformia</taxon>
        <taxon>Tenebrionidae</taxon>
        <taxon>Tenebrio</taxon>
    </lineage>
</organism>
<dbReference type="Gene3D" id="2.60.40.4060">
    <property type="entry name" value="Reeler domain"/>
    <property type="match status" value="1"/>
</dbReference>
<keyword evidence="5 11" id="KW-0812">Transmembrane</keyword>
<evidence type="ECO:0000256" key="11">
    <source>
        <dbReference type="SAM" id="Phobius"/>
    </source>
</evidence>
<feature type="transmembrane region" description="Helical" evidence="11">
    <location>
        <begin position="420"/>
        <end position="438"/>
    </location>
</feature>
<dbReference type="SMART" id="SM00665">
    <property type="entry name" value="B561"/>
    <property type="match status" value="1"/>
</dbReference>
<feature type="chain" id="PRO_5035232533" description="Ferric-chelate reductase 1" evidence="12">
    <location>
        <begin position="17"/>
        <end position="704"/>
    </location>
</feature>
<evidence type="ECO:0000256" key="10">
    <source>
        <dbReference type="ARBA" id="ARBA00023180"/>
    </source>
</evidence>
<dbReference type="Pfam" id="PF03351">
    <property type="entry name" value="DOMON"/>
    <property type="match status" value="1"/>
</dbReference>
<keyword evidence="10" id="KW-0325">Glycoprotein</keyword>
<reference evidence="16" key="2">
    <citation type="submission" date="2021-08" db="EMBL/GenBank/DDBJ databases">
        <authorList>
            <person name="Eriksson T."/>
        </authorList>
    </citation>
    <scope>NUCLEOTIDE SEQUENCE</scope>
    <source>
        <strain evidence="16">Stoneville</strain>
        <tissue evidence="16">Whole head</tissue>
    </source>
</reference>
<dbReference type="CDD" id="cd09628">
    <property type="entry name" value="DOMON_SDR_2_like"/>
    <property type="match status" value="1"/>
</dbReference>
<evidence type="ECO:0000256" key="12">
    <source>
        <dbReference type="SAM" id="SignalP"/>
    </source>
</evidence>
<keyword evidence="6" id="KW-0249">Electron transport</keyword>
<dbReference type="InterPro" id="IPR002861">
    <property type="entry name" value="Reeler_dom"/>
</dbReference>
<dbReference type="PROSITE" id="PS51019">
    <property type="entry name" value="REELIN"/>
    <property type="match status" value="1"/>
</dbReference>
<dbReference type="PANTHER" id="PTHR45828">
    <property type="entry name" value="CYTOCHROME B561/FERRIC REDUCTASE TRANSMEMBRANE"/>
    <property type="match status" value="1"/>
</dbReference>
<dbReference type="Pfam" id="PF02014">
    <property type="entry name" value="Reeler"/>
    <property type="match status" value="1"/>
</dbReference>
<keyword evidence="9 11" id="KW-0472">Membrane</keyword>
<evidence type="ECO:0000256" key="8">
    <source>
        <dbReference type="ARBA" id="ARBA00023004"/>
    </source>
</evidence>
<comment type="cofactor">
    <cofactor evidence="1">
        <name>heme b</name>
        <dbReference type="ChEBI" id="CHEBI:60344"/>
    </cofactor>
</comment>
<feature type="signal peptide" evidence="12">
    <location>
        <begin position="1"/>
        <end position="16"/>
    </location>
</feature>
<feature type="transmembrane region" description="Helical" evidence="11">
    <location>
        <begin position="515"/>
        <end position="540"/>
    </location>
</feature>
<dbReference type="SMART" id="SM00664">
    <property type="entry name" value="DoH"/>
    <property type="match status" value="1"/>
</dbReference>
<dbReference type="Proteomes" id="UP000719412">
    <property type="component" value="Unassembled WGS sequence"/>
</dbReference>
<reference evidence="16" key="1">
    <citation type="journal article" date="2020" name="J Insects Food Feed">
        <title>The yellow mealworm (Tenebrio molitor) genome: a resource for the emerging insects as food and feed industry.</title>
        <authorList>
            <person name="Eriksson T."/>
            <person name="Andere A."/>
            <person name="Kelstrup H."/>
            <person name="Emery V."/>
            <person name="Picard C."/>
        </authorList>
    </citation>
    <scope>NUCLEOTIDE SEQUENCE</scope>
    <source>
        <strain evidence="16">Stoneville</strain>
        <tissue evidence="16">Whole head</tissue>
    </source>
</reference>
<evidence type="ECO:0000259" key="14">
    <source>
        <dbReference type="PROSITE" id="PS50939"/>
    </source>
</evidence>
<evidence type="ECO:0000256" key="3">
    <source>
        <dbReference type="ARBA" id="ARBA00009195"/>
    </source>
</evidence>
<feature type="domain" description="DOMON" evidence="13">
    <location>
        <begin position="217"/>
        <end position="336"/>
    </location>
</feature>
<sequence>MLTPLLFLLSLTCINALPQGAPTKVCQTMRPFHGGGIPPQNDKSPYSIYMRRADGSVHITLISDLGIPFQGFMLQGRTPSRELLGVFQPKGNDAHTIDCGQSGDTLTHNEANNKEMIEVDWQPPLDYEGQVVFNCTFAQNYQTFWVGVESPPLKLGKRFADDPISNVPNRRKSTTPPNFVQESAKEAEIVFDPFYEGCAVTKLCFGAPANCINSKNCKAAVAVTVSGEKYEFEMKATNNAAWVGVGLSEDEKMGDDSVIECAKKGSSVGAHMSWTSGSPNFGAARLNNPQLGIRLLNGSIINDVLYCKVMRDVRTKVRDRIFDLANNKYNILVAAGSSVTPRSVGFHDVVFLASANKQALSDVSAVEAASKLLIRLHGSFMLAAWIGTVSIGILLARYYRNTWVGSSLCGKDLWFAWHRMFMVLTWALTVTGFVLIFVELKAWSAEQNPHAILGTITTIICFFQPIGAYFRPHPGTSRRPIFNWLHWLGGNVAHIVAIVTIFFAVKLTKAELPDFVDWILVAYVAFHVIIHLILSVMGCISEKSSERRVTSFPMKDLGGSGRSSAYADRSADAPRQLPHVSAAATAEKQTVRSILLHRESSRRCRFRSIRAATASCKLSAGVATFDSVSEATVEDTNSGHHVNYHYQRDISGAKTEPAMEVFWGVLLGLAALQFSDCGGHDADDPNKVQFEAAFQGNARELRAL</sequence>
<keyword evidence="12" id="KW-0732">Signal</keyword>
<comment type="caution">
    <text evidence="16">The sequence shown here is derived from an EMBL/GenBank/DDBJ whole genome shotgun (WGS) entry which is preliminary data.</text>
</comment>
<proteinExistence type="inferred from homology"/>
<gene>
    <name evidence="16" type="ORF">GEV33_006560</name>
</gene>
<name>A0A8J6LJL7_TENMO</name>
<evidence type="ECO:0000313" key="17">
    <source>
        <dbReference type="Proteomes" id="UP000719412"/>
    </source>
</evidence>
<feature type="domain" description="Cytochrome b561" evidence="14">
    <location>
        <begin position="340"/>
        <end position="540"/>
    </location>
</feature>
<dbReference type="PROSITE" id="PS50939">
    <property type="entry name" value="CYTOCHROME_B561"/>
    <property type="match status" value="1"/>
</dbReference>
<feature type="domain" description="Reelin" evidence="15">
    <location>
        <begin position="11"/>
        <end position="168"/>
    </location>
</feature>
<dbReference type="GO" id="GO:0016020">
    <property type="term" value="C:membrane"/>
    <property type="evidence" value="ECO:0007669"/>
    <property type="project" value="UniProtKB-SubCell"/>
</dbReference>
<dbReference type="InterPro" id="IPR005018">
    <property type="entry name" value="DOMON_domain"/>
</dbReference>
<evidence type="ECO:0000313" key="16">
    <source>
        <dbReference type="EMBL" id="KAH0816231.1"/>
    </source>
</evidence>
<dbReference type="InterPro" id="IPR051237">
    <property type="entry name" value="Ferric-chelate_Red/DefProt"/>
</dbReference>
<dbReference type="GO" id="GO:0140571">
    <property type="term" value="F:transmembrane ascorbate ferrireductase activity"/>
    <property type="evidence" value="ECO:0007669"/>
    <property type="project" value="TreeGrafter"/>
</dbReference>
<keyword evidence="8" id="KW-0408">Iron</keyword>
<dbReference type="InterPro" id="IPR042307">
    <property type="entry name" value="Reeler_sf"/>
</dbReference>
<dbReference type="EMBL" id="JABDTM020021850">
    <property type="protein sequence ID" value="KAH0816231.1"/>
    <property type="molecule type" value="Genomic_DNA"/>
</dbReference>
<keyword evidence="4" id="KW-0813">Transport</keyword>
<feature type="transmembrane region" description="Helical" evidence="11">
    <location>
        <begin position="380"/>
        <end position="399"/>
    </location>
</feature>
<feature type="transmembrane region" description="Helical" evidence="11">
    <location>
        <begin position="482"/>
        <end position="503"/>
    </location>
</feature>
<dbReference type="CDD" id="cd08760">
    <property type="entry name" value="Cyt_b561_FRRS1_like"/>
    <property type="match status" value="1"/>
</dbReference>
<evidence type="ECO:0000259" key="13">
    <source>
        <dbReference type="PROSITE" id="PS50836"/>
    </source>
</evidence>
<evidence type="ECO:0000259" key="15">
    <source>
        <dbReference type="PROSITE" id="PS51019"/>
    </source>
</evidence>
<keyword evidence="17" id="KW-1185">Reference proteome</keyword>
<evidence type="ECO:0000256" key="4">
    <source>
        <dbReference type="ARBA" id="ARBA00022448"/>
    </source>
</evidence>
<comment type="subcellular location">
    <subcellularLocation>
        <location evidence="2">Membrane</location>
        <topology evidence="2">Multi-pass membrane protein</topology>
    </subcellularLocation>
</comment>
<evidence type="ECO:0000256" key="1">
    <source>
        <dbReference type="ARBA" id="ARBA00001970"/>
    </source>
</evidence>
<evidence type="ECO:0008006" key="18">
    <source>
        <dbReference type="Google" id="ProtNLM"/>
    </source>
</evidence>
<evidence type="ECO:0000256" key="5">
    <source>
        <dbReference type="ARBA" id="ARBA00022692"/>
    </source>
</evidence>
<evidence type="ECO:0000256" key="6">
    <source>
        <dbReference type="ARBA" id="ARBA00022982"/>
    </source>
</evidence>
<protein>
    <recommendedName>
        <fullName evidence="18">Ferric-chelate reductase 1</fullName>
    </recommendedName>
</protein>
<dbReference type="AlphaFoldDB" id="A0A8J6LJL7"/>
<dbReference type="Gene3D" id="1.20.120.1770">
    <property type="match status" value="1"/>
</dbReference>
<accession>A0A8J6LJL7</accession>
<dbReference type="InterPro" id="IPR006593">
    <property type="entry name" value="Cyt_b561/ferric_Rdtase_TM"/>
</dbReference>
<dbReference type="CDD" id="cd08544">
    <property type="entry name" value="Reeler"/>
    <property type="match status" value="1"/>
</dbReference>